<comment type="caution">
    <text evidence="1">The sequence shown here is derived from an EMBL/GenBank/DDBJ whole genome shotgun (WGS) entry which is preliminary data.</text>
</comment>
<accession>A0A0F9KP03</accession>
<reference evidence="1" key="1">
    <citation type="journal article" date="2015" name="Nature">
        <title>Complex archaea that bridge the gap between prokaryotes and eukaryotes.</title>
        <authorList>
            <person name="Spang A."/>
            <person name="Saw J.H."/>
            <person name="Jorgensen S.L."/>
            <person name="Zaremba-Niedzwiedzka K."/>
            <person name="Martijn J."/>
            <person name="Lind A.E."/>
            <person name="van Eijk R."/>
            <person name="Schleper C."/>
            <person name="Guy L."/>
            <person name="Ettema T.J."/>
        </authorList>
    </citation>
    <scope>NUCLEOTIDE SEQUENCE</scope>
</reference>
<dbReference type="AlphaFoldDB" id="A0A0F9KP03"/>
<proteinExistence type="predicted"/>
<protein>
    <submittedName>
        <fullName evidence="1">Uncharacterized protein</fullName>
    </submittedName>
</protein>
<dbReference type="EMBL" id="LAZR01007677">
    <property type="protein sequence ID" value="KKM83683.1"/>
    <property type="molecule type" value="Genomic_DNA"/>
</dbReference>
<sequence length="79" mass="9362">MWNPFKRKPPMKGCHWENFCKCSHDSKEYIEKEDSCSKCPFYLFIDSGYGWCRALPEPIVVAWCKDICSFYPSKAREVL</sequence>
<organism evidence="1">
    <name type="scientific">marine sediment metagenome</name>
    <dbReference type="NCBI Taxonomy" id="412755"/>
    <lineage>
        <taxon>unclassified sequences</taxon>
        <taxon>metagenomes</taxon>
        <taxon>ecological metagenomes</taxon>
    </lineage>
</organism>
<name>A0A0F9KP03_9ZZZZ</name>
<evidence type="ECO:0000313" key="1">
    <source>
        <dbReference type="EMBL" id="KKM83683.1"/>
    </source>
</evidence>
<gene>
    <name evidence="1" type="ORF">LCGC14_1306950</name>
</gene>